<organism evidence="2 3">
    <name type="scientific">Azospira restricta</name>
    <dbReference type="NCBI Taxonomy" id="404405"/>
    <lineage>
        <taxon>Bacteria</taxon>
        <taxon>Pseudomonadati</taxon>
        <taxon>Pseudomonadota</taxon>
        <taxon>Betaproteobacteria</taxon>
        <taxon>Rhodocyclales</taxon>
        <taxon>Rhodocyclaceae</taxon>
        <taxon>Azospira</taxon>
    </lineage>
</organism>
<keyword evidence="3" id="KW-1185">Reference proteome</keyword>
<reference evidence="2" key="1">
    <citation type="submission" date="2020-11" db="EMBL/GenBank/DDBJ databases">
        <title>Azospira restricta DSM 18626 genome sequence.</title>
        <authorList>
            <person name="Moe W.M."/>
        </authorList>
    </citation>
    <scope>NUCLEOTIDE SEQUENCE</scope>
    <source>
        <strain evidence="2">DSM 18626</strain>
    </source>
</reference>
<proteinExistence type="predicted"/>
<dbReference type="Proteomes" id="UP000663444">
    <property type="component" value="Chromosome"/>
</dbReference>
<evidence type="ECO:0000256" key="1">
    <source>
        <dbReference type="SAM" id="MobiDB-lite"/>
    </source>
</evidence>
<evidence type="ECO:0000313" key="3">
    <source>
        <dbReference type="Proteomes" id="UP000663444"/>
    </source>
</evidence>
<dbReference type="AlphaFoldDB" id="A0A974SSL9"/>
<dbReference type="EMBL" id="CP064781">
    <property type="protein sequence ID" value="QRJ65741.1"/>
    <property type="molecule type" value="Genomic_DNA"/>
</dbReference>
<feature type="region of interest" description="Disordered" evidence="1">
    <location>
        <begin position="12"/>
        <end position="32"/>
    </location>
</feature>
<dbReference type="KEGG" id="ares:IWH25_13195"/>
<sequence length="257" mass="27035">MLAAALLSACVTTGTDPGNPSPTAGSGTSETANQMADKAMYKPIEYANAAKKGPQIVVIPGEVKSNNATFTQKFGPNNIADYAELELGKANFKVLERSDMGPLLNEFQLAYTMGDPKAARKVLQKGKFKTTKWVMKFDILKAEQVAQAQQGFDGRAVGSLISIGAGGRGGAAGNVVASSVQTGESTGVWIIGMRYKIINANTTEQVATGYAEEKMELGAKSTSVLGVSSGAAGGLTLDSLVQRLVQKTVWEIDQKHK</sequence>
<evidence type="ECO:0000313" key="2">
    <source>
        <dbReference type="EMBL" id="QRJ65741.1"/>
    </source>
</evidence>
<gene>
    <name evidence="2" type="ORF">IWH25_13195</name>
</gene>
<name>A0A974SSL9_9RHOO</name>
<accession>A0A974SSL9</accession>
<protein>
    <submittedName>
        <fullName evidence="2">Uncharacterized protein</fullName>
    </submittedName>
</protein>